<name>A0A9P6WYW2_RHIOR</name>
<protein>
    <submittedName>
        <fullName evidence="2">Uncharacterized protein</fullName>
    </submittedName>
</protein>
<evidence type="ECO:0000313" key="2">
    <source>
        <dbReference type="EMBL" id="KAG1301717.1"/>
    </source>
</evidence>
<accession>A0A9P6WYW2</accession>
<reference evidence="2" key="1">
    <citation type="journal article" date="2020" name="Microb. Genom.">
        <title>Genetic diversity of clinical and environmental Mucorales isolates obtained from an investigation of mucormycosis cases among solid organ transplant recipients.</title>
        <authorList>
            <person name="Nguyen M.H."/>
            <person name="Kaul D."/>
            <person name="Muto C."/>
            <person name="Cheng S.J."/>
            <person name="Richter R.A."/>
            <person name="Bruno V.M."/>
            <person name="Liu G."/>
            <person name="Beyhan S."/>
            <person name="Sundermann A.J."/>
            <person name="Mounaud S."/>
            <person name="Pasculle A.W."/>
            <person name="Nierman W.C."/>
            <person name="Driscoll E."/>
            <person name="Cumbie R."/>
            <person name="Clancy C.J."/>
            <person name="Dupont C.L."/>
        </authorList>
    </citation>
    <scope>NUCLEOTIDE SEQUENCE</scope>
    <source>
        <strain evidence="2">GL11</strain>
    </source>
</reference>
<comment type="caution">
    <text evidence="2">The sequence shown here is derived from an EMBL/GenBank/DDBJ whole genome shotgun (WGS) entry which is preliminary data.</text>
</comment>
<dbReference type="AlphaFoldDB" id="A0A9P6WYW2"/>
<feature type="coiled-coil region" evidence="1">
    <location>
        <begin position="142"/>
        <end position="183"/>
    </location>
</feature>
<keyword evidence="1" id="KW-0175">Coiled coil</keyword>
<gene>
    <name evidence="2" type="ORF">G6F64_011556</name>
</gene>
<dbReference type="EMBL" id="JAANQT010002878">
    <property type="protein sequence ID" value="KAG1301717.1"/>
    <property type="molecule type" value="Genomic_DNA"/>
</dbReference>
<keyword evidence="3" id="KW-1185">Reference proteome</keyword>
<evidence type="ECO:0000313" key="3">
    <source>
        <dbReference type="Proteomes" id="UP000716291"/>
    </source>
</evidence>
<dbReference type="Proteomes" id="UP000716291">
    <property type="component" value="Unassembled WGS sequence"/>
</dbReference>
<organism evidence="2 3">
    <name type="scientific">Rhizopus oryzae</name>
    <name type="common">Mucormycosis agent</name>
    <name type="synonym">Rhizopus arrhizus var. delemar</name>
    <dbReference type="NCBI Taxonomy" id="64495"/>
    <lineage>
        <taxon>Eukaryota</taxon>
        <taxon>Fungi</taxon>
        <taxon>Fungi incertae sedis</taxon>
        <taxon>Mucoromycota</taxon>
        <taxon>Mucoromycotina</taxon>
        <taxon>Mucoromycetes</taxon>
        <taxon>Mucorales</taxon>
        <taxon>Mucorineae</taxon>
        <taxon>Rhizopodaceae</taxon>
        <taxon>Rhizopus</taxon>
    </lineage>
</organism>
<sequence>MLPVSNFARITKQNNKNEQTPLGYNLFIAYNGVRLAKHDASSAAFLHFSDHVMASVFYNTHDSTGLNIDGLVCTVKATNKNGIFTTYSQVDIARFLPTSRPLGQLGFLLLACCIQPPEPSSQLPEPRIPQSTRWKRAFEEGLQLLEDECVIKKARLNELDQQIKEIMEERQAILVELEDVEKKKRLAKEIIF</sequence>
<evidence type="ECO:0000256" key="1">
    <source>
        <dbReference type="SAM" id="Coils"/>
    </source>
</evidence>
<proteinExistence type="predicted"/>